<evidence type="ECO:0000256" key="5">
    <source>
        <dbReference type="PIRSR" id="PIRSR036492-1"/>
    </source>
</evidence>
<dbReference type="Pfam" id="PF00171">
    <property type="entry name" value="Aldedh"/>
    <property type="match status" value="1"/>
</dbReference>
<dbReference type="PANTHER" id="PTHR43570:SF16">
    <property type="entry name" value="ALDEHYDE DEHYDROGENASE TYPE III, ISOFORM Q"/>
    <property type="match status" value="1"/>
</dbReference>
<evidence type="ECO:0000259" key="8">
    <source>
        <dbReference type="Pfam" id="PF00171"/>
    </source>
</evidence>
<evidence type="ECO:0000313" key="9">
    <source>
        <dbReference type="EMBL" id="NEN23704.1"/>
    </source>
</evidence>
<evidence type="ECO:0000256" key="2">
    <source>
        <dbReference type="ARBA" id="ARBA00023002"/>
    </source>
</evidence>
<dbReference type="GO" id="GO:0005737">
    <property type="term" value="C:cytoplasm"/>
    <property type="evidence" value="ECO:0007669"/>
    <property type="project" value="TreeGrafter"/>
</dbReference>
<dbReference type="PIRSF" id="PIRSF036492">
    <property type="entry name" value="ALDH"/>
    <property type="match status" value="1"/>
</dbReference>
<dbReference type="InterPro" id="IPR016161">
    <property type="entry name" value="Ald_DH/histidinol_DH"/>
</dbReference>
<comment type="similarity">
    <text evidence="1 4 7">Belongs to the aldehyde dehydrogenase family.</text>
</comment>
<dbReference type="Proteomes" id="UP000486602">
    <property type="component" value="Unassembled WGS sequence"/>
</dbReference>
<keyword evidence="3" id="KW-0520">NAD</keyword>
<dbReference type="Gene3D" id="3.40.309.10">
    <property type="entry name" value="Aldehyde Dehydrogenase, Chain A, domain 2"/>
    <property type="match status" value="1"/>
</dbReference>
<dbReference type="FunFam" id="3.40.309.10:FF:000003">
    <property type="entry name" value="Aldehyde dehydrogenase"/>
    <property type="match status" value="1"/>
</dbReference>
<evidence type="ECO:0000256" key="6">
    <source>
        <dbReference type="PROSITE-ProRule" id="PRU10007"/>
    </source>
</evidence>
<dbReference type="GO" id="GO:0004029">
    <property type="term" value="F:aldehyde dehydrogenase (NAD+) activity"/>
    <property type="evidence" value="ECO:0007669"/>
    <property type="project" value="TreeGrafter"/>
</dbReference>
<name>A0A7K3WQD3_9FLAO</name>
<proteinExistence type="inferred from homology"/>
<gene>
    <name evidence="9" type="ORF">G3O08_09350</name>
</gene>
<keyword evidence="10" id="KW-1185">Reference proteome</keyword>
<dbReference type="EMBL" id="JAAGVY010000014">
    <property type="protein sequence ID" value="NEN23704.1"/>
    <property type="molecule type" value="Genomic_DNA"/>
</dbReference>
<dbReference type="InterPro" id="IPR016163">
    <property type="entry name" value="Ald_DH_C"/>
</dbReference>
<dbReference type="FunFam" id="3.40.605.10:FF:000004">
    <property type="entry name" value="Aldehyde dehydrogenase"/>
    <property type="match status" value="1"/>
</dbReference>
<comment type="caution">
    <text evidence="9">The sequence shown here is derived from an EMBL/GenBank/DDBJ whole genome shotgun (WGS) entry which is preliminary data.</text>
</comment>
<dbReference type="PROSITE" id="PS00070">
    <property type="entry name" value="ALDEHYDE_DEHYDR_CYS"/>
    <property type="match status" value="1"/>
</dbReference>
<dbReference type="SUPFAM" id="SSF53720">
    <property type="entry name" value="ALDH-like"/>
    <property type="match status" value="1"/>
</dbReference>
<evidence type="ECO:0000313" key="10">
    <source>
        <dbReference type="Proteomes" id="UP000486602"/>
    </source>
</evidence>
<dbReference type="CDD" id="cd07136">
    <property type="entry name" value="ALDH_YwdH-P39616"/>
    <property type="match status" value="1"/>
</dbReference>
<dbReference type="PANTHER" id="PTHR43570">
    <property type="entry name" value="ALDEHYDE DEHYDROGENASE"/>
    <property type="match status" value="1"/>
</dbReference>
<evidence type="ECO:0000256" key="1">
    <source>
        <dbReference type="ARBA" id="ARBA00009986"/>
    </source>
</evidence>
<evidence type="ECO:0000256" key="4">
    <source>
        <dbReference type="PIRNR" id="PIRNR036492"/>
    </source>
</evidence>
<dbReference type="AlphaFoldDB" id="A0A7K3WQD3"/>
<organism evidence="9 10">
    <name type="scientific">Cryomorpha ignava</name>
    <dbReference type="NCBI Taxonomy" id="101383"/>
    <lineage>
        <taxon>Bacteria</taxon>
        <taxon>Pseudomonadati</taxon>
        <taxon>Bacteroidota</taxon>
        <taxon>Flavobacteriia</taxon>
        <taxon>Flavobacteriales</taxon>
        <taxon>Cryomorphaceae</taxon>
        <taxon>Cryomorpha</taxon>
    </lineage>
</organism>
<keyword evidence="2 4" id="KW-0560">Oxidoreductase</keyword>
<sequence length="464" mass="51761">MKVARNHTSIKALFDEKRRFFDKGNTLSYSFRKEMLEKLSVGIQDHEDEIFKALNADLGKSETESYLTEIGIVKAEIDFALKNLKKWMKPKRRFTPLAFEPSKSELRYEPKGVVLIIAPWNYPFNLVFDPLVGAIAAGNAVVIKPSEEAPATAAITEKIISKIFNPAYISVVQGVGSEVVPHLLKTHIFNHIFFTGSPGVGKNIARQAADNLVSTTLELGGKSPAIIDSSANLKVAAKRLIWGKFINAGQTCVAPDYLLVESKIKEKFTGLLIETIQEFYGTDARKSADYPRMINEKRFGAVANFLKDGNIVYGGKTDKEKLYIEPTLMDNVDLNSTVMRDEIFGPVLPIIPFTHSREISEIVRGNRYPLACYYFGSNKEFKELILNQLSFGGGCVNNTLVHLGNPDLPFGGVQGSGSGHYHGWHSFECFSHAKSLVISKTWFDPALKYPPFNQSKLSWLKKLL</sequence>
<protein>
    <recommendedName>
        <fullName evidence="4">Aldehyde dehydrogenase</fullName>
    </recommendedName>
</protein>
<dbReference type="InterPro" id="IPR015590">
    <property type="entry name" value="Aldehyde_DH_dom"/>
</dbReference>
<reference evidence="9 10" key="1">
    <citation type="submission" date="2020-02" db="EMBL/GenBank/DDBJ databases">
        <title>Out from the shadows clarifying the taxonomy of the family Cryomorphaceae and related taxa by utilizing the GTDB taxonomic framework.</title>
        <authorList>
            <person name="Bowman J.P."/>
        </authorList>
    </citation>
    <scope>NUCLEOTIDE SEQUENCE [LARGE SCALE GENOMIC DNA]</scope>
    <source>
        <strain evidence="9 10">QSSC 1-22</strain>
    </source>
</reference>
<evidence type="ECO:0000256" key="3">
    <source>
        <dbReference type="ARBA" id="ARBA00023027"/>
    </source>
</evidence>
<accession>A0A7K3WQD3</accession>
<dbReference type="Gene3D" id="3.40.605.10">
    <property type="entry name" value="Aldehyde Dehydrogenase, Chain A, domain 1"/>
    <property type="match status" value="1"/>
</dbReference>
<dbReference type="GO" id="GO:0006081">
    <property type="term" value="P:aldehyde metabolic process"/>
    <property type="evidence" value="ECO:0007669"/>
    <property type="project" value="InterPro"/>
</dbReference>
<feature type="active site" evidence="5 6">
    <location>
        <position position="218"/>
    </location>
</feature>
<feature type="domain" description="Aldehyde dehydrogenase" evidence="8">
    <location>
        <begin position="9"/>
        <end position="435"/>
    </location>
</feature>
<dbReference type="InterPro" id="IPR029510">
    <property type="entry name" value="Ald_DH_CS_GLU"/>
</dbReference>
<feature type="active site" evidence="5">
    <location>
        <position position="252"/>
    </location>
</feature>
<dbReference type="InterPro" id="IPR016160">
    <property type="entry name" value="Ald_DH_CS_CYS"/>
</dbReference>
<dbReference type="InterPro" id="IPR012394">
    <property type="entry name" value="Aldehyde_DH_NAD(P)"/>
</dbReference>
<evidence type="ECO:0000256" key="7">
    <source>
        <dbReference type="RuleBase" id="RU003345"/>
    </source>
</evidence>
<dbReference type="PROSITE" id="PS00687">
    <property type="entry name" value="ALDEHYDE_DEHYDR_GLU"/>
    <property type="match status" value="1"/>
</dbReference>
<dbReference type="InterPro" id="IPR016162">
    <property type="entry name" value="Ald_DH_N"/>
</dbReference>